<dbReference type="RefSeq" id="WP_152355850.1">
    <property type="nucleotide sequence ID" value="NZ_JBHLXF010000028.1"/>
</dbReference>
<keyword evidence="4 6" id="KW-0472">Membrane</keyword>
<dbReference type="EMBL" id="WBSO01000009">
    <property type="protein sequence ID" value="KAB8297494.1"/>
    <property type="molecule type" value="Genomic_DNA"/>
</dbReference>
<feature type="transmembrane region" description="Helical" evidence="6">
    <location>
        <begin position="180"/>
        <end position="199"/>
    </location>
</feature>
<feature type="region of interest" description="Disordered" evidence="5">
    <location>
        <begin position="1"/>
        <end position="88"/>
    </location>
</feature>
<sequence length="254" mass="27614">MEENNPNSQTPDNTSQETPQQSPYAQPALPQPTEYEAHGAPVAQPAAPQPDQPQYEQPQYAYGQSAYEQPQADQSQYPQYSQPASQEYSYGQGNAQYQEGYQYAAQQPQYEQPAAQGAYPAAGAAAGAGYQYQQSYEQPYQPQYQQPYQGAQYQGAQGYPYPPTNTVGYGYAPVGTKSKVAAGLLGIFLGCFGAHNFYLGNTGKAVAQLLITILTLGFGSIISGIWALIEAILILCSSTGSDWHRDAKGYELRD</sequence>
<evidence type="ECO:0000256" key="1">
    <source>
        <dbReference type="ARBA" id="ARBA00004141"/>
    </source>
</evidence>
<feature type="compositionally biased region" description="Polar residues" evidence="5">
    <location>
        <begin position="1"/>
        <end position="24"/>
    </location>
</feature>
<dbReference type="Proteomes" id="UP000440041">
    <property type="component" value="Unassembled WGS sequence"/>
</dbReference>
<evidence type="ECO:0000256" key="4">
    <source>
        <dbReference type="ARBA" id="ARBA00023136"/>
    </source>
</evidence>
<dbReference type="GO" id="GO:0016020">
    <property type="term" value="C:membrane"/>
    <property type="evidence" value="ECO:0007669"/>
    <property type="project" value="UniProtKB-SubCell"/>
</dbReference>
<organism evidence="8 9">
    <name type="scientific">Bifidobacterium apri</name>
    <dbReference type="NCBI Taxonomy" id="1769423"/>
    <lineage>
        <taxon>Bacteria</taxon>
        <taxon>Bacillati</taxon>
        <taxon>Actinomycetota</taxon>
        <taxon>Actinomycetes</taxon>
        <taxon>Bifidobacteriales</taxon>
        <taxon>Bifidobacteriaceae</taxon>
        <taxon>Bifidobacterium</taxon>
    </lineage>
</organism>
<evidence type="ECO:0000256" key="5">
    <source>
        <dbReference type="SAM" id="MobiDB-lite"/>
    </source>
</evidence>
<evidence type="ECO:0000259" key="7">
    <source>
        <dbReference type="Pfam" id="PF05154"/>
    </source>
</evidence>
<evidence type="ECO:0000313" key="8">
    <source>
        <dbReference type="EMBL" id="KAB8297494.1"/>
    </source>
</evidence>
<evidence type="ECO:0000313" key="9">
    <source>
        <dbReference type="Proteomes" id="UP000440041"/>
    </source>
</evidence>
<keyword evidence="3 6" id="KW-1133">Transmembrane helix</keyword>
<evidence type="ECO:0000256" key="3">
    <source>
        <dbReference type="ARBA" id="ARBA00022989"/>
    </source>
</evidence>
<evidence type="ECO:0000256" key="2">
    <source>
        <dbReference type="ARBA" id="ARBA00022692"/>
    </source>
</evidence>
<keyword evidence="9" id="KW-1185">Reference proteome</keyword>
<comment type="subcellular location">
    <subcellularLocation>
        <location evidence="1">Membrane</location>
        <topology evidence="1">Multi-pass membrane protein</topology>
    </subcellularLocation>
</comment>
<evidence type="ECO:0000256" key="6">
    <source>
        <dbReference type="SAM" id="Phobius"/>
    </source>
</evidence>
<dbReference type="AlphaFoldDB" id="A0A6A2V7U2"/>
<dbReference type="Pfam" id="PF05154">
    <property type="entry name" value="TM2"/>
    <property type="match status" value="1"/>
</dbReference>
<protein>
    <submittedName>
        <fullName evidence="8">TM2 domain-containing protein</fullName>
    </submittedName>
</protein>
<dbReference type="InterPro" id="IPR007829">
    <property type="entry name" value="TM2"/>
</dbReference>
<dbReference type="OrthoDB" id="2004788at2"/>
<feature type="domain" description="TM2" evidence="7">
    <location>
        <begin position="176"/>
        <end position="226"/>
    </location>
</feature>
<accession>A0A6A2V7U2</accession>
<comment type="caution">
    <text evidence="8">The sequence shown here is derived from an EMBL/GenBank/DDBJ whole genome shotgun (WGS) entry which is preliminary data.</text>
</comment>
<keyword evidence="2 6" id="KW-0812">Transmembrane</keyword>
<gene>
    <name evidence="8" type="ORF">DSM100238_1279</name>
</gene>
<proteinExistence type="predicted"/>
<feature type="transmembrane region" description="Helical" evidence="6">
    <location>
        <begin position="205"/>
        <end position="229"/>
    </location>
</feature>
<name>A0A6A2V7U2_9BIFI</name>
<feature type="compositionally biased region" description="Low complexity" evidence="5">
    <location>
        <begin position="52"/>
        <end position="88"/>
    </location>
</feature>
<reference evidence="8 9" key="1">
    <citation type="submission" date="2019-09" db="EMBL/GenBank/DDBJ databases">
        <title>Characterization of the phylogenetic diversity of two novel species belonging to the genus Bifidobacterium: Bifidobacterium cebidarum sp. nov. and Bifidobacterium leontopitheci sp. nov.</title>
        <authorList>
            <person name="Lugli G.A."/>
            <person name="Duranti S."/>
            <person name="Milani C."/>
            <person name="Turroni F."/>
            <person name="Ventura M."/>
        </authorList>
    </citation>
    <scope>NUCLEOTIDE SEQUENCE [LARGE SCALE GENOMIC DNA]</scope>
    <source>
        <strain evidence="8 9">DSM 100238</strain>
    </source>
</reference>